<sequence>MMKLILYLIFSLYYSLYFCIDIININVRHNEDLSLYCTLESGKLADDVRIYSVGKGSNKLLANLTVSDSNRNSCYCGNPEKKYLLLQKNSSKEDEGRYTCIFYFKNNETAKHYLDVRVTPMVTTTSYRRDYIVFSVCNITKPFDLRSLSAYMIVSGVKVDCRNINTITRYYLEPSHFDYYLMTDLRYPDSVKEIICLVEYAGLSNSYKISTHIGNVSDSEKFINETLLNYDTDKSPLLEYRLDKVDNYTLPGKPVSLRCKFELLYNETIDKVVWKDDDPYNSDIITISDDTIHYRRSDYRLTNDGFIQEEEEDLDISDTSLLINNPKVDHGKCYNAKATIGKYYQECNKCLLVGNQVFFEWRRIGDDKDMVTCYMGGYSTPGIIWRVGGTRINGIMSDKVHGSIYGECKKCIASTIIINKKANDSVTIPYCSNWVIKEYAKEYPIDYSKLPQNKLFELTDYRISKEKTREDIINVNKRRRYRN</sequence>
<dbReference type="InterPro" id="IPR036179">
    <property type="entry name" value="Ig-like_dom_sf"/>
</dbReference>
<organism evidence="1 2">
    <name type="scientific">Shearwaterpox virus</name>
    <dbReference type="NCBI Taxonomy" id="1974596"/>
    <lineage>
        <taxon>Viruses</taxon>
        <taxon>Varidnaviria</taxon>
        <taxon>Bamfordvirae</taxon>
        <taxon>Nucleocytoviricota</taxon>
        <taxon>Pokkesviricetes</taxon>
        <taxon>Chitovirales</taxon>
        <taxon>Poxviridae</taxon>
        <taxon>Chordopoxvirinae</taxon>
        <taxon>Avipoxvirus</taxon>
        <taxon>Avipoxvirus canarypox</taxon>
        <taxon>Canarypox virus</taxon>
    </lineage>
</organism>
<reference evidence="1 2" key="1">
    <citation type="journal article" date="2017" name="BMC Genomics">
        <title>Genomic characterization of two novel pathogenic avipoxviruses isolated from pacific shearwaters (Ardenna spp.).</title>
        <authorList>
            <person name="Sarker S."/>
            <person name="Das S."/>
            <person name="Lavers J.L."/>
            <person name="Hutton I."/>
            <person name="Helbig K."/>
            <person name="Imbery J."/>
            <person name="Upton C."/>
            <person name="Raidal S.R."/>
        </authorList>
    </citation>
    <scope>NUCLEOTIDE SEQUENCE [LARGE SCALE GENOMIC DNA]</scope>
    <source>
        <strain evidence="1 2">SWPV-1</strain>
    </source>
</reference>
<gene>
    <name evidence="1" type="primary">SWPV1-011</name>
</gene>
<name>A0A1V0QGR9_CNPV</name>
<proteinExistence type="predicted"/>
<dbReference type="Gene3D" id="2.60.40.10">
    <property type="entry name" value="Immunoglobulins"/>
    <property type="match status" value="1"/>
</dbReference>
<protein>
    <submittedName>
        <fullName evidence="1">SWPV1-011</fullName>
    </submittedName>
</protein>
<evidence type="ECO:0000313" key="2">
    <source>
        <dbReference type="Proteomes" id="UP000315116"/>
    </source>
</evidence>
<evidence type="ECO:0000313" key="1">
    <source>
        <dbReference type="EMBL" id="ARE67577.1"/>
    </source>
</evidence>
<dbReference type="SUPFAM" id="SSF48726">
    <property type="entry name" value="Immunoglobulin"/>
    <property type="match status" value="1"/>
</dbReference>
<dbReference type="InterPro" id="IPR013783">
    <property type="entry name" value="Ig-like_fold"/>
</dbReference>
<accession>A0A1V0QGR9</accession>
<dbReference type="EMBL" id="KX857216">
    <property type="protein sequence ID" value="ARE67577.1"/>
    <property type="molecule type" value="Genomic_DNA"/>
</dbReference>
<dbReference type="Proteomes" id="UP000315116">
    <property type="component" value="Segment"/>
</dbReference>